<keyword evidence="1" id="KW-0732">Signal</keyword>
<feature type="chain" id="PRO_5044749201" evidence="1">
    <location>
        <begin position="23"/>
        <end position="182"/>
    </location>
</feature>
<dbReference type="Proteomes" id="UP001530400">
    <property type="component" value="Unassembled WGS sequence"/>
</dbReference>
<dbReference type="AlphaFoldDB" id="A0ABD3NAM9"/>
<evidence type="ECO:0000313" key="3">
    <source>
        <dbReference type="Proteomes" id="UP001530400"/>
    </source>
</evidence>
<dbReference type="InterPro" id="IPR038538">
    <property type="entry name" value="MTERF_sf"/>
</dbReference>
<evidence type="ECO:0000313" key="2">
    <source>
        <dbReference type="EMBL" id="KAL3773042.1"/>
    </source>
</evidence>
<keyword evidence="3" id="KW-1185">Reference proteome</keyword>
<protein>
    <submittedName>
        <fullName evidence="2">Uncharacterized protein</fullName>
    </submittedName>
</protein>
<sequence>MANCRFTITLLLLTAAIYNTEGFTPTPLTRTHATTNTRLSAFGTSKSRITKNNSPLLEEALSAYPYKFKSDSDKFEKSQTFNEMARLYGDKEALEMVKICPQTLKFKRENFQRCLDSWEDQFGLEKAQGMVLRNPGLLGIRPEQTDGAESSMVFSYIVALTRPLPKIVAVVGLLAILTAGMR</sequence>
<reference evidence="2 3" key="1">
    <citation type="submission" date="2024-10" db="EMBL/GenBank/DDBJ databases">
        <title>Updated reference genomes for cyclostephanoid diatoms.</title>
        <authorList>
            <person name="Roberts W.R."/>
            <person name="Alverson A.J."/>
        </authorList>
    </citation>
    <scope>NUCLEOTIDE SEQUENCE [LARGE SCALE GENOMIC DNA]</scope>
    <source>
        <strain evidence="2 3">AJA010-31</strain>
    </source>
</reference>
<name>A0ABD3NAM9_9STRA</name>
<organism evidence="2 3">
    <name type="scientific">Cyclotella atomus</name>
    <dbReference type="NCBI Taxonomy" id="382360"/>
    <lineage>
        <taxon>Eukaryota</taxon>
        <taxon>Sar</taxon>
        <taxon>Stramenopiles</taxon>
        <taxon>Ochrophyta</taxon>
        <taxon>Bacillariophyta</taxon>
        <taxon>Coscinodiscophyceae</taxon>
        <taxon>Thalassiosirophycidae</taxon>
        <taxon>Stephanodiscales</taxon>
        <taxon>Stephanodiscaceae</taxon>
        <taxon>Cyclotella</taxon>
    </lineage>
</organism>
<proteinExistence type="predicted"/>
<comment type="caution">
    <text evidence="2">The sequence shown here is derived from an EMBL/GenBank/DDBJ whole genome shotgun (WGS) entry which is preliminary data.</text>
</comment>
<feature type="signal peptide" evidence="1">
    <location>
        <begin position="1"/>
        <end position="22"/>
    </location>
</feature>
<evidence type="ECO:0000256" key="1">
    <source>
        <dbReference type="SAM" id="SignalP"/>
    </source>
</evidence>
<gene>
    <name evidence="2" type="ORF">ACHAWO_004201</name>
</gene>
<accession>A0ABD3NAM9</accession>
<dbReference type="Gene3D" id="1.25.70.10">
    <property type="entry name" value="Transcription termination factor 3, mitochondrial"/>
    <property type="match status" value="1"/>
</dbReference>
<dbReference type="EMBL" id="JALLPJ020001250">
    <property type="protein sequence ID" value="KAL3773042.1"/>
    <property type="molecule type" value="Genomic_DNA"/>
</dbReference>